<feature type="compositionally biased region" description="Basic and acidic residues" evidence="9">
    <location>
        <begin position="1078"/>
        <end position="1087"/>
    </location>
</feature>
<evidence type="ECO:0000256" key="9">
    <source>
        <dbReference type="SAM" id="MobiDB-lite"/>
    </source>
</evidence>
<dbReference type="InterPro" id="IPR055368">
    <property type="entry name" value="WH3_Lhr"/>
</dbReference>
<keyword evidence="13" id="KW-1185">Reference proteome</keyword>
<dbReference type="SMART" id="SM00490">
    <property type="entry name" value="HELICc"/>
    <property type="match status" value="1"/>
</dbReference>
<dbReference type="GO" id="GO:0006281">
    <property type="term" value="P:DNA repair"/>
    <property type="evidence" value="ECO:0007669"/>
    <property type="project" value="UniProtKB-KW"/>
</dbReference>
<dbReference type="EC" id="3.6.4.-" evidence="12"/>
<comment type="caution">
    <text evidence="12">The sequence shown here is derived from an EMBL/GenBank/DDBJ whole genome shotgun (WGS) entry which is preliminary data.</text>
</comment>
<evidence type="ECO:0000256" key="1">
    <source>
        <dbReference type="ARBA" id="ARBA00022741"/>
    </source>
</evidence>
<evidence type="ECO:0000256" key="2">
    <source>
        <dbReference type="ARBA" id="ARBA00022763"/>
    </source>
</evidence>
<dbReference type="InterPro" id="IPR014001">
    <property type="entry name" value="Helicase_ATP-bd"/>
</dbReference>
<dbReference type="Pfam" id="PF19306">
    <property type="entry name" value="WHD_Lhr"/>
    <property type="match status" value="1"/>
</dbReference>
<evidence type="ECO:0000256" key="8">
    <source>
        <dbReference type="ARBA" id="ARBA00023235"/>
    </source>
</evidence>
<feature type="region of interest" description="Disordered" evidence="9">
    <location>
        <begin position="233"/>
        <end position="266"/>
    </location>
</feature>
<dbReference type="InterPro" id="IPR003593">
    <property type="entry name" value="AAA+_ATPase"/>
</dbReference>
<keyword evidence="5" id="KW-0067">ATP-binding</keyword>
<dbReference type="GO" id="GO:0003677">
    <property type="term" value="F:DNA binding"/>
    <property type="evidence" value="ECO:0007669"/>
    <property type="project" value="UniProtKB-KW"/>
</dbReference>
<evidence type="ECO:0000313" key="12">
    <source>
        <dbReference type="EMBL" id="NYJ33595.1"/>
    </source>
</evidence>
<dbReference type="NCBIfam" id="NF007284">
    <property type="entry name" value="PRK09751.1"/>
    <property type="match status" value="1"/>
</dbReference>
<dbReference type="Pfam" id="PF08494">
    <property type="entry name" value="DEAD_assoc"/>
    <property type="match status" value="1"/>
</dbReference>
<dbReference type="PANTHER" id="PTHR47962">
    <property type="entry name" value="ATP-DEPENDENT HELICASE LHR-RELATED-RELATED"/>
    <property type="match status" value="1"/>
</dbReference>
<dbReference type="EMBL" id="JACCFS010000001">
    <property type="protein sequence ID" value="NYJ33595.1"/>
    <property type="molecule type" value="Genomic_DNA"/>
</dbReference>
<keyword evidence="8" id="KW-0413">Isomerase</keyword>
<dbReference type="GO" id="GO:0005524">
    <property type="term" value="F:ATP binding"/>
    <property type="evidence" value="ECO:0007669"/>
    <property type="project" value="UniProtKB-KW"/>
</dbReference>
<feature type="domain" description="Helicase ATP-binding" evidence="10">
    <location>
        <begin position="30"/>
        <end position="219"/>
    </location>
</feature>
<proteinExistence type="predicted"/>
<accession>A0A7Z0ELR5</accession>
<dbReference type="CDD" id="cd17922">
    <property type="entry name" value="DEXHc_LHR-like"/>
    <property type="match status" value="1"/>
</dbReference>
<dbReference type="Proteomes" id="UP000572051">
    <property type="component" value="Unassembled WGS sequence"/>
</dbReference>
<protein>
    <submittedName>
        <fullName evidence="12">ATP-dependent Lhr-like helicase</fullName>
        <ecNumber evidence="12">3.6.4.-</ecNumber>
    </submittedName>
</protein>
<dbReference type="InterPro" id="IPR027417">
    <property type="entry name" value="P-loop_NTPase"/>
</dbReference>
<feature type="compositionally biased region" description="Gly residues" evidence="9">
    <location>
        <begin position="240"/>
        <end position="260"/>
    </location>
</feature>
<dbReference type="SMART" id="SM00487">
    <property type="entry name" value="DEXDc"/>
    <property type="match status" value="1"/>
</dbReference>
<dbReference type="InterPro" id="IPR001650">
    <property type="entry name" value="Helicase_C-like"/>
</dbReference>
<keyword evidence="3 12" id="KW-0378">Hydrolase</keyword>
<dbReference type="Pfam" id="PF00271">
    <property type="entry name" value="Helicase_C"/>
    <property type="match status" value="1"/>
</dbReference>
<sequence>MIGERFGPATRTWFDQAFPAGPTPAQAQAWDAISQGRNTLVVAPTGSGKTLSAFLWSLDRLTRTPGDGRCRVVYVSPLKALAVDIERNLRAPLAGISAAARDQGLPLSPVTVGVRTGDTPAAERRRLATRPPDILITTPESLFLVLTSRARESLAGVETVIVDEVHALAGTKRGAHLALSLERLEDLLDRPAQRIGLSATVRPPDLVAEFLGGASVVAPHDTPHMDLSVVVPVPDMEEPGPGGSGPTASGTGGTGDGGAGPLSRGSIWPHVERRVLDLVEAHRSTIVFTNGRRTAEKLCARLNDLHAELHGAGLPPEEHAADVIGQSGQSSGGDPVIARAHHGSVSKAERALIEDDLKAGRLRCVVATSSLELGVDMGAVDMVVQVAAPPSVASGLQRVGRAGHQVGETSRGVFFPQFRGDLLAATVVVERMREGAIERLEMPRDPLDVLAQQIVAMVAMDDWPVAELAALVRRAAPFARLADSVLESVLDMLSGRYPSDEFAELRPRVVWDREADVLRARPGAQRLAVISGGTIPDRGLYSVHLSGPPASGRAPTRVGELDEEMVYESRVGDVFVLGSTSWRIDAITADRVLVSPAPGRPGRMPFWKADSMGRPAELGRAVGALTRELAAAEPDDGVERARAAGLDPWAADNLVAYVTEQREATGQAPDDRTVVLEHFRDQVGDWRVVLHSPLGARVHAPWALALGGRLRERFGVDAQVVHGDDGIVVRLPDIEHDAAVLARELTDLVSLDPGSVEDLVTQELTGSALFAARFRECAARALLLPRQRPDKRMPLWQQRLRSAHLLSVAGRYGSFPIVLETVRECLRDVFDVPALVEVLTDIRARRVRVVEVRTERASPFAQSLLMEYTAAFLYEGDAPAAESRAQALTLDSSLLADLLGAVDLRDLLDPEVVEHTDALLQRIAAPVRDAEAAADLLREVGPLTTEEAAERGVRPEWLDDLAEAGRVLRGPVAGAERWYAVEDAARLRDAVGTVPPPGVPAALLEPVVAPLRDLVSRYARTHGPFEASEAAERLGMPEDVVLGVLRELAESGRVVRGAFRPREMSTAPQASVEGGHSPAERHPDGGGRRAGTAPQASVEGGHSPAKRHTGGTEWCDAEVLRRLRRGSIARLRREVEPVPPSALARFVPQWQHAVPGGRLRGPDAVFAAVEAVRGAPIAASDLEANVLPARVEGYAPVALDALTQAGEVMWAGLGTLPGDDGWLTLVPADEAALLLPDPVPVAADAEPVAAAVLEALSAGGGLFFRDLSDRVSRVLESVVSDAALVEALWDLLWAGHVTNDSLAPLRALLGSGSVRRRSPARAGRRGRPVMPSRSGPPTAAGRWSALPERETDPTRRALARAQAKLDEQGLVTYGSQGRGISREEYQVLRSMEESGQVRRGYFVEGLGGAQFALPGAVDRLRAVSGSTPGTSGDEGDGCLVLAATDPAQPYGQTLPWPATGREGAGRPARVGHALVVLDDGAPTLYLHLGGRSAVTFGTDPVLLDRAARSMASTVRERGLGPVAVERADGAEVFGTPLDTALVSAGFHVTPQGLRLRD</sequence>
<dbReference type="RefSeq" id="WP_179821854.1">
    <property type="nucleotide sequence ID" value="NZ_JACCFS010000001.1"/>
</dbReference>
<dbReference type="GO" id="GO:0004386">
    <property type="term" value="F:helicase activity"/>
    <property type="evidence" value="ECO:0007669"/>
    <property type="project" value="UniProtKB-KW"/>
</dbReference>
<dbReference type="InterPro" id="IPR055369">
    <property type="entry name" value="WH2_Lhr"/>
</dbReference>
<dbReference type="CDD" id="cd18796">
    <property type="entry name" value="SF2_C_LHR"/>
    <property type="match status" value="1"/>
</dbReference>
<dbReference type="Pfam" id="PF00270">
    <property type="entry name" value="DEAD"/>
    <property type="match status" value="1"/>
</dbReference>
<evidence type="ECO:0000256" key="6">
    <source>
        <dbReference type="ARBA" id="ARBA00023125"/>
    </source>
</evidence>
<feature type="domain" description="Helicase C-terminal" evidence="11">
    <location>
        <begin position="270"/>
        <end position="448"/>
    </location>
</feature>
<gene>
    <name evidence="12" type="ORF">HNR10_001476</name>
</gene>
<keyword evidence="1" id="KW-0547">Nucleotide-binding</keyword>
<dbReference type="PROSITE" id="PS51192">
    <property type="entry name" value="HELICASE_ATP_BIND_1"/>
    <property type="match status" value="1"/>
</dbReference>
<dbReference type="GO" id="GO:0016887">
    <property type="term" value="F:ATP hydrolysis activity"/>
    <property type="evidence" value="ECO:0007669"/>
    <property type="project" value="TreeGrafter"/>
</dbReference>
<dbReference type="InterPro" id="IPR045628">
    <property type="entry name" value="Lhr_WH_dom"/>
</dbReference>
<evidence type="ECO:0000313" key="13">
    <source>
        <dbReference type="Proteomes" id="UP000572051"/>
    </source>
</evidence>
<dbReference type="SUPFAM" id="SSF52540">
    <property type="entry name" value="P-loop containing nucleoside triphosphate hydrolases"/>
    <property type="match status" value="1"/>
</dbReference>
<dbReference type="InterPro" id="IPR055367">
    <property type="entry name" value="WH4_Lhr"/>
</dbReference>
<evidence type="ECO:0000256" key="4">
    <source>
        <dbReference type="ARBA" id="ARBA00022806"/>
    </source>
</evidence>
<dbReference type="Pfam" id="PF23236">
    <property type="entry name" value="WHD_2nd_Lhr"/>
    <property type="match status" value="1"/>
</dbReference>
<name>A0A7Z0ELR5_9ACTN</name>
<dbReference type="Gene3D" id="3.40.50.300">
    <property type="entry name" value="P-loop containing nucleotide triphosphate hydrolases"/>
    <property type="match status" value="2"/>
</dbReference>
<evidence type="ECO:0000256" key="5">
    <source>
        <dbReference type="ARBA" id="ARBA00022840"/>
    </source>
</evidence>
<dbReference type="SMART" id="SM00382">
    <property type="entry name" value="AAA"/>
    <property type="match status" value="1"/>
</dbReference>
<reference evidence="12 13" key="1">
    <citation type="submission" date="2020-07" db="EMBL/GenBank/DDBJ databases">
        <title>Sequencing the genomes of 1000 actinobacteria strains.</title>
        <authorList>
            <person name="Klenk H.-P."/>
        </authorList>
    </citation>
    <scope>NUCLEOTIDE SEQUENCE [LARGE SCALE GENOMIC DNA]</scope>
    <source>
        <strain evidence="12 13">DSM 44442</strain>
    </source>
</reference>
<dbReference type="PANTHER" id="PTHR47962:SF5">
    <property type="entry name" value="ATP-DEPENDENT HELICASE LHR-RELATED"/>
    <property type="match status" value="1"/>
</dbReference>
<evidence type="ECO:0000259" key="11">
    <source>
        <dbReference type="PROSITE" id="PS51194"/>
    </source>
</evidence>
<feature type="compositionally biased region" description="Basic residues" evidence="9">
    <location>
        <begin position="1316"/>
        <end position="1327"/>
    </location>
</feature>
<keyword evidence="6" id="KW-0238">DNA-binding</keyword>
<dbReference type="InterPro" id="IPR011545">
    <property type="entry name" value="DEAD/DEAH_box_helicase_dom"/>
</dbReference>
<keyword evidence="2" id="KW-0227">DNA damage</keyword>
<keyword evidence="7" id="KW-0234">DNA repair</keyword>
<dbReference type="InterPro" id="IPR052511">
    <property type="entry name" value="ATP-dep_Helicase"/>
</dbReference>
<dbReference type="Pfam" id="PF23234">
    <property type="entry name" value="WHD_4th_Lhr"/>
    <property type="match status" value="1"/>
</dbReference>
<organism evidence="12 13">
    <name type="scientific">Nocardiopsis aegyptia</name>
    <dbReference type="NCBI Taxonomy" id="220378"/>
    <lineage>
        <taxon>Bacteria</taxon>
        <taxon>Bacillati</taxon>
        <taxon>Actinomycetota</taxon>
        <taxon>Actinomycetes</taxon>
        <taxon>Streptosporangiales</taxon>
        <taxon>Nocardiopsidaceae</taxon>
        <taxon>Nocardiopsis</taxon>
    </lineage>
</organism>
<dbReference type="Pfam" id="PF23235">
    <property type="entry name" value="WHD_3rd_Lhr"/>
    <property type="match status" value="1"/>
</dbReference>
<feature type="region of interest" description="Disordered" evidence="9">
    <location>
        <begin position="1059"/>
        <end position="1112"/>
    </location>
</feature>
<keyword evidence="4 12" id="KW-0347">Helicase</keyword>
<dbReference type="PROSITE" id="PS51194">
    <property type="entry name" value="HELICASE_CTER"/>
    <property type="match status" value="1"/>
</dbReference>
<evidence type="ECO:0000256" key="3">
    <source>
        <dbReference type="ARBA" id="ARBA00022801"/>
    </source>
</evidence>
<feature type="region of interest" description="Disordered" evidence="9">
    <location>
        <begin position="1316"/>
        <end position="1354"/>
    </location>
</feature>
<evidence type="ECO:0000259" key="10">
    <source>
        <dbReference type="PROSITE" id="PS51192"/>
    </source>
</evidence>
<dbReference type="InterPro" id="IPR013701">
    <property type="entry name" value="Lhr-like_DEAD/DEAH_assoc"/>
</dbReference>
<evidence type="ECO:0000256" key="7">
    <source>
        <dbReference type="ARBA" id="ARBA00023204"/>
    </source>
</evidence>